<feature type="transmembrane region" description="Helical" evidence="1">
    <location>
        <begin position="120"/>
        <end position="144"/>
    </location>
</feature>
<evidence type="ECO:0000313" key="3">
    <source>
        <dbReference type="Proteomes" id="UP000094378"/>
    </source>
</evidence>
<feature type="transmembrane region" description="Helical" evidence="1">
    <location>
        <begin position="40"/>
        <end position="61"/>
    </location>
</feature>
<evidence type="ECO:0000313" key="2">
    <source>
        <dbReference type="EMBL" id="AOG60088.1"/>
    </source>
</evidence>
<dbReference type="KEGG" id="shj:SHELI_v1c01330"/>
<dbReference type="EMBL" id="CP017015">
    <property type="protein sequence ID" value="AOG60088.1"/>
    <property type="molecule type" value="Genomic_DNA"/>
</dbReference>
<dbReference type="AlphaFoldDB" id="A0A1B3SJI3"/>
<sequence>MNYLIKVKKLYISLSVLYLIINIQSFFFENSFFDSMFDKANTILLVFFLMILSISILTEFFRVIDKIGTNRNTLSSVKWLFKWESIKQLSILFVSCLPILAYKLFVYLNIKTIDFNLNFMITLFLVSILVLVSFLILFISYIVFTSLYRKELEKIGESLIFHELENCKRFLTVSELETKFKHINIKFENSTKNFIRKERMLFSLKINVYFSILLNNNKKATTPPLTYLYY</sequence>
<feature type="transmembrane region" description="Helical" evidence="1">
    <location>
        <begin position="10"/>
        <end position="28"/>
    </location>
</feature>
<proteinExistence type="predicted"/>
<evidence type="ECO:0000256" key="1">
    <source>
        <dbReference type="SAM" id="Phobius"/>
    </source>
</evidence>
<dbReference type="RefSeq" id="WP_069115868.1">
    <property type="nucleotide sequence ID" value="NZ_CP017015.1"/>
</dbReference>
<keyword evidence="3" id="KW-1185">Reference proteome</keyword>
<name>A0A1B3SJI3_9MOLU</name>
<feature type="transmembrane region" description="Helical" evidence="1">
    <location>
        <begin position="89"/>
        <end position="108"/>
    </location>
</feature>
<organism evidence="2 3">
    <name type="scientific">Spiroplasma helicoides</name>
    <dbReference type="NCBI Taxonomy" id="216938"/>
    <lineage>
        <taxon>Bacteria</taxon>
        <taxon>Bacillati</taxon>
        <taxon>Mycoplasmatota</taxon>
        <taxon>Mollicutes</taxon>
        <taxon>Entomoplasmatales</taxon>
        <taxon>Spiroplasmataceae</taxon>
        <taxon>Spiroplasma</taxon>
    </lineage>
</organism>
<keyword evidence="1" id="KW-0812">Transmembrane</keyword>
<dbReference type="OrthoDB" id="390895at2"/>
<keyword evidence="1" id="KW-0472">Membrane</keyword>
<keyword evidence="1" id="KW-1133">Transmembrane helix</keyword>
<reference evidence="2 3" key="1">
    <citation type="submission" date="2016-08" db="EMBL/GenBank/DDBJ databases">
        <title>Complete genome sequence of Spiroplasma helicoides TABS-2 (DSM 22551).</title>
        <authorList>
            <person name="Shen W.-Y."/>
            <person name="Lo W.-S."/>
            <person name="Lai Y.-C."/>
            <person name="Kuo C.-H."/>
        </authorList>
    </citation>
    <scope>NUCLEOTIDE SEQUENCE [LARGE SCALE GENOMIC DNA]</scope>
    <source>
        <strain evidence="2 3">TABS-2</strain>
    </source>
</reference>
<gene>
    <name evidence="2" type="ORF">SHELI_v1c01330</name>
</gene>
<dbReference type="Proteomes" id="UP000094378">
    <property type="component" value="Chromosome"/>
</dbReference>
<dbReference type="STRING" id="216938.SHELI_v1c01330"/>
<accession>A0A1B3SJI3</accession>
<protein>
    <submittedName>
        <fullName evidence="2">Uncharacterized protein</fullName>
    </submittedName>
</protein>